<sequence length="90" mass="9777">MFWAADAGVDVAALIEEHGDRIELLHIKDGDLNGDARGIPSDVGEGEIDWAPILQAAQGKVKLYVVERDGAPADAEFARDSLEFLTCFTY</sequence>
<dbReference type="EMBL" id="FOKA01000010">
    <property type="protein sequence ID" value="SFB22297.1"/>
    <property type="molecule type" value="Genomic_DNA"/>
</dbReference>
<accession>A0A1I0ZAB3</accession>
<keyword evidence="2" id="KW-1185">Reference proteome</keyword>
<dbReference type="RefSeq" id="WP_090033346.1">
    <property type="nucleotide sequence ID" value="NZ_BONM01000011.1"/>
</dbReference>
<name>A0A1I0ZAB3_9CELL</name>
<organism evidence="1 2">
    <name type="scientific">Cellulomonas marina</name>
    <dbReference type="NCBI Taxonomy" id="988821"/>
    <lineage>
        <taxon>Bacteria</taxon>
        <taxon>Bacillati</taxon>
        <taxon>Actinomycetota</taxon>
        <taxon>Actinomycetes</taxon>
        <taxon>Micrococcales</taxon>
        <taxon>Cellulomonadaceae</taxon>
        <taxon>Cellulomonas</taxon>
    </lineage>
</organism>
<dbReference type="AlphaFoldDB" id="A0A1I0ZAB3"/>
<proteinExistence type="predicted"/>
<dbReference type="Proteomes" id="UP000199012">
    <property type="component" value="Unassembled WGS sequence"/>
</dbReference>
<dbReference type="Gene3D" id="3.20.20.150">
    <property type="entry name" value="Divalent-metal-dependent TIM barrel enzymes"/>
    <property type="match status" value="1"/>
</dbReference>
<gene>
    <name evidence="1" type="ORF">SAMN05421867_11065</name>
</gene>
<protein>
    <recommendedName>
        <fullName evidence="3">Xylose isomerase-like TIM barrel</fullName>
    </recommendedName>
</protein>
<evidence type="ECO:0000313" key="2">
    <source>
        <dbReference type="Proteomes" id="UP000199012"/>
    </source>
</evidence>
<reference evidence="1 2" key="1">
    <citation type="submission" date="2016-10" db="EMBL/GenBank/DDBJ databases">
        <authorList>
            <person name="de Groot N.N."/>
        </authorList>
    </citation>
    <scope>NUCLEOTIDE SEQUENCE [LARGE SCALE GENOMIC DNA]</scope>
    <source>
        <strain evidence="1 2">CGMCC 4.6945</strain>
    </source>
</reference>
<dbReference type="OrthoDB" id="5182842at2"/>
<dbReference type="SUPFAM" id="SSF51658">
    <property type="entry name" value="Xylose isomerase-like"/>
    <property type="match status" value="1"/>
</dbReference>
<dbReference type="STRING" id="988821.SAMN05421867_11065"/>
<dbReference type="InterPro" id="IPR036237">
    <property type="entry name" value="Xyl_isomerase-like_sf"/>
</dbReference>
<evidence type="ECO:0008006" key="3">
    <source>
        <dbReference type="Google" id="ProtNLM"/>
    </source>
</evidence>
<evidence type="ECO:0000313" key="1">
    <source>
        <dbReference type="EMBL" id="SFB22297.1"/>
    </source>
</evidence>